<evidence type="ECO:0000313" key="3">
    <source>
        <dbReference type="Proteomes" id="UP001252875"/>
    </source>
</evidence>
<feature type="transmembrane region" description="Helical" evidence="1">
    <location>
        <begin position="77"/>
        <end position="105"/>
    </location>
</feature>
<feature type="transmembrane region" description="Helical" evidence="1">
    <location>
        <begin position="114"/>
        <end position="136"/>
    </location>
</feature>
<organism evidence="2 3">
    <name type="scientific">Enterococcus hulanensis</name>
    <dbReference type="NCBI Taxonomy" id="2559929"/>
    <lineage>
        <taxon>Bacteria</taxon>
        <taxon>Bacillati</taxon>
        <taxon>Bacillota</taxon>
        <taxon>Bacilli</taxon>
        <taxon>Lactobacillales</taxon>
        <taxon>Enterococcaceae</taxon>
        <taxon>Enterococcus</taxon>
    </lineage>
</organism>
<evidence type="ECO:0000313" key="2">
    <source>
        <dbReference type="EMBL" id="MDT2598526.1"/>
    </source>
</evidence>
<sequence>MNLYFGDAISIKTTILLMSFLVFLCIMVKKRAEVRHWGWFILGICFVGLYICILGATRDGLHFTVQQAIDGSVDPGLFPLVSMQTIFGAVLGIVIVISAILCLFLKKQSTRKKLFFIIVGSMLLKIIMIEASRIMLVVTSANLFL</sequence>
<proteinExistence type="predicted"/>
<gene>
    <name evidence="2" type="ORF">P7D85_01995</name>
</gene>
<evidence type="ECO:0000256" key="1">
    <source>
        <dbReference type="SAM" id="Phobius"/>
    </source>
</evidence>
<keyword evidence="1" id="KW-0472">Membrane</keyword>
<keyword evidence="1" id="KW-0812">Transmembrane</keyword>
<keyword evidence="3" id="KW-1185">Reference proteome</keyword>
<dbReference type="EMBL" id="JARPYI010000001">
    <property type="protein sequence ID" value="MDT2598526.1"/>
    <property type="molecule type" value="Genomic_DNA"/>
</dbReference>
<accession>A0ABU3EUH5</accession>
<protein>
    <submittedName>
        <fullName evidence="2">Uncharacterized protein</fullName>
    </submittedName>
</protein>
<comment type="caution">
    <text evidence="2">The sequence shown here is derived from an EMBL/GenBank/DDBJ whole genome shotgun (WGS) entry which is preliminary data.</text>
</comment>
<name>A0ABU3EUH5_9ENTE</name>
<keyword evidence="1" id="KW-1133">Transmembrane helix</keyword>
<dbReference type="RefSeq" id="WP_311821188.1">
    <property type="nucleotide sequence ID" value="NZ_JARPYF010000001.1"/>
</dbReference>
<feature type="transmembrane region" description="Helical" evidence="1">
    <location>
        <begin position="6"/>
        <end position="27"/>
    </location>
</feature>
<dbReference type="Proteomes" id="UP001252875">
    <property type="component" value="Unassembled WGS sequence"/>
</dbReference>
<reference evidence="2 3" key="1">
    <citation type="submission" date="2023-03" db="EMBL/GenBank/DDBJ databases">
        <authorList>
            <person name="Shen W."/>
            <person name="Cai J."/>
        </authorList>
    </citation>
    <scope>NUCLEOTIDE SEQUENCE [LARGE SCALE GENOMIC DNA]</scope>
    <source>
        <strain evidence="2 3">D6-4</strain>
    </source>
</reference>
<feature type="transmembrane region" description="Helical" evidence="1">
    <location>
        <begin position="39"/>
        <end position="57"/>
    </location>
</feature>